<dbReference type="EMBL" id="CAJVPL010000803">
    <property type="protein sequence ID" value="CAG8530882.1"/>
    <property type="molecule type" value="Genomic_DNA"/>
</dbReference>
<proteinExistence type="predicted"/>
<accession>A0A9N9AK17</accession>
<dbReference type="AlphaFoldDB" id="A0A9N9AK17"/>
<feature type="region of interest" description="Disordered" evidence="1">
    <location>
        <begin position="1"/>
        <end position="37"/>
    </location>
</feature>
<keyword evidence="3" id="KW-1185">Reference proteome</keyword>
<evidence type="ECO:0000313" key="2">
    <source>
        <dbReference type="EMBL" id="CAG8530882.1"/>
    </source>
</evidence>
<sequence>MTGKHRRKLANEKKHKLQIHYDRKSTAKNLPHQNQTGRSRICQRRILAQNWANALVQQIGLLINVLMAAG</sequence>
<reference evidence="2" key="1">
    <citation type="submission" date="2021-06" db="EMBL/GenBank/DDBJ databases">
        <authorList>
            <person name="Kallberg Y."/>
            <person name="Tangrot J."/>
            <person name="Rosling A."/>
        </authorList>
    </citation>
    <scope>NUCLEOTIDE SEQUENCE</scope>
    <source>
        <strain evidence="2">MT106</strain>
    </source>
</reference>
<name>A0A9N9AK17_9GLOM</name>
<dbReference type="Proteomes" id="UP000789831">
    <property type="component" value="Unassembled WGS sequence"/>
</dbReference>
<gene>
    <name evidence="2" type="ORF">AGERDE_LOCUS5704</name>
</gene>
<feature type="compositionally biased region" description="Polar residues" evidence="1">
    <location>
        <begin position="27"/>
        <end position="37"/>
    </location>
</feature>
<comment type="caution">
    <text evidence="2">The sequence shown here is derived from an EMBL/GenBank/DDBJ whole genome shotgun (WGS) entry which is preliminary data.</text>
</comment>
<evidence type="ECO:0000256" key="1">
    <source>
        <dbReference type="SAM" id="MobiDB-lite"/>
    </source>
</evidence>
<evidence type="ECO:0000313" key="3">
    <source>
        <dbReference type="Proteomes" id="UP000789831"/>
    </source>
</evidence>
<protein>
    <submittedName>
        <fullName evidence="2">10696_t:CDS:1</fullName>
    </submittedName>
</protein>
<feature type="compositionally biased region" description="Basic residues" evidence="1">
    <location>
        <begin position="1"/>
        <end position="18"/>
    </location>
</feature>
<organism evidence="2 3">
    <name type="scientific">Ambispora gerdemannii</name>
    <dbReference type="NCBI Taxonomy" id="144530"/>
    <lineage>
        <taxon>Eukaryota</taxon>
        <taxon>Fungi</taxon>
        <taxon>Fungi incertae sedis</taxon>
        <taxon>Mucoromycota</taxon>
        <taxon>Glomeromycotina</taxon>
        <taxon>Glomeromycetes</taxon>
        <taxon>Archaeosporales</taxon>
        <taxon>Ambisporaceae</taxon>
        <taxon>Ambispora</taxon>
    </lineage>
</organism>